<accession>A0A5A8DVN5</accession>
<feature type="transmembrane region" description="Helical" evidence="1">
    <location>
        <begin position="29"/>
        <end position="49"/>
    </location>
</feature>
<comment type="caution">
    <text evidence="2">The sequence shown here is derived from an EMBL/GenBank/DDBJ whole genome shotgun (WGS) entry which is preliminary data.</text>
</comment>
<dbReference type="Proteomes" id="UP000322899">
    <property type="component" value="Unassembled WGS sequence"/>
</dbReference>
<evidence type="ECO:0000313" key="3">
    <source>
        <dbReference type="EMBL" id="KAA0176562.1"/>
    </source>
</evidence>
<proteinExistence type="predicted"/>
<organism evidence="2 5">
    <name type="scientific">Cafeteria roenbergensis</name>
    <name type="common">Marine flagellate</name>
    <dbReference type="NCBI Taxonomy" id="33653"/>
    <lineage>
        <taxon>Eukaryota</taxon>
        <taxon>Sar</taxon>
        <taxon>Stramenopiles</taxon>
        <taxon>Bigyra</taxon>
        <taxon>Opalozoa</taxon>
        <taxon>Bicosoecida</taxon>
        <taxon>Cafeteriaceae</taxon>
        <taxon>Cafeteria</taxon>
    </lineage>
</organism>
<evidence type="ECO:0000313" key="2">
    <source>
        <dbReference type="EMBL" id="KAA0167940.1"/>
    </source>
</evidence>
<keyword evidence="1" id="KW-1133">Transmembrane helix</keyword>
<name>A0A5A8DVN5_CAFRO</name>
<dbReference type="EMBL" id="VLTL01000031">
    <property type="protein sequence ID" value="KAA0167940.1"/>
    <property type="molecule type" value="Genomic_DNA"/>
</dbReference>
<evidence type="ECO:0000313" key="4">
    <source>
        <dbReference type="Proteomes" id="UP000322899"/>
    </source>
</evidence>
<dbReference type="InterPro" id="IPR013945">
    <property type="entry name" value="Pkr1"/>
</dbReference>
<dbReference type="GO" id="GO:0070072">
    <property type="term" value="P:vacuolar proton-transporting V-type ATPase complex assembly"/>
    <property type="evidence" value="ECO:0007669"/>
    <property type="project" value="InterPro"/>
</dbReference>
<dbReference type="AlphaFoldDB" id="A0A5A8DVN5"/>
<feature type="transmembrane region" description="Helical" evidence="1">
    <location>
        <begin position="56"/>
        <end position="76"/>
    </location>
</feature>
<reference evidence="4 5" key="1">
    <citation type="submission" date="2019-07" db="EMBL/GenBank/DDBJ databases">
        <title>Genomes of Cafeteria roenbergensis.</title>
        <authorList>
            <person name="Fischer M.G."/>
            <person name="Hackl T."/>
            <person name="Roman M."/>
        </authorList>
    </citation>
    <scope>NUCLEOTIDE SEQUENCE [LARGE SCALE GENOMIC DNA]</scope>
    <source>
        <strain evidence="3 4">E4-10P</strain>
        <strain evidence="2 5">RCC970-E3</strain>
    </source>
</reference>
<keyword evidence="1" id="KW-0812">Transmembrane</keyword>
<dbReference type="EMBL" id="VLTO01000007">
    <property type="protein sequence ID" value="KAA0176562.1"/>
    <property type="molecule type" value="Genomic_DNA"/>
</dbReference>
<evidence type="ECO:0000313" key="5">
    <source>
        <dbReference type="Proteomes" id="UP000324907"/>
    </source>
</evidence>
<sequence>MTEQAQKGVVMAAVGAVWDSIVTPGGSSGLVRTFATVMGLLALPIVFLLFETGANLHVMVMAALWCGLAASMWWVWTVQQTVEATEGSFSAKEADTGKAPKVEAPAADEVTAAHSEQLADAPAEVATAAPVARIVFQNQSIPTDSPSAATHPAAWLEDAAKDAIEDIVHELVDDAIIGRLALHSAGDRSSDSAGRFLLDVASAASIESMLTRDTAGTSRRKDAMLHTGAGDARIPAGDGDAIAEVPPMVDMEDEASEKAGTAEASAVAAAAASAAGLMEGVLGRGGKPQDNGDER</sequence>
<dbReference type="Proteomes" id="UP000324907">
    <property type="component" value="Unassembled WGS sequence"/>
</dbReference>
<evidence type="ECO:0000256" key="1">
    <source>
        <dbReference type="SAM" id="Phobius"/>
    </source>
</evidence>
<keyword evidence="1" id="KW-0472">Membrane</keyword>
<protein>
    <submittedName>
        <fullName evidence="2">Uncharacterized protein</fullName>
    </submittedName>
</protein>
<gene>
    <name evidence="3" type="ORF">FNF27_01843</name>
    <name evidence="2" type="ORF">FNF28_02686</name>
</gene>
<dbReference type="Pfam" id="PF08636">
    <property type="entry name" value="Pkr1"/>
    <property type="match status" value="1"/>
</dbReference>